<feature type="transmembrane region" description="Helical" evidence="12">
    <location>
        <begin position="172"/>
        <end position="198"/>
    </location>
</feature>
<dbReference type="GO" id="GO:0005743">
    <property type="term" value="C:mitochondrial inner membrane"/>
    <property type="evidence" value="ECO:0007669"/>
    <property type="project" value="UniProtKB-SubCell"/>
</dbReference>
<evidence type="ECO:0000256" key="3">
    <source>
        <dbReference type="ARBA" id="ARBA00022448"/>
    </source>
</evidence>
<evidence type="ECO:0000256" key="2">
    <source>
        <dbReference type="ARBA" id="ARBA00006810"/>
    </source>
</evidence>
<name>A0A1W5YRU1_CITPI</name>
<organism evidence="13">
    <name type="scientific">Cittarium pica</name>
    <name type="common">West Indian top snail</name>
    <dbReference type="NCBI Taxonomy" id="164121"/>
    <lineage>
        <taxon>Eukaryota</taxon>
        <taxon>Metazoa</taxon>
        <taxon>Spiralia</taxon>
        <taxon>Lophotrochozoa</taxon>
        <taxon>Mollusca</taxon>
        <taxon>Gastropoda</taxon>
        <taxon>Vetigastropoda</taxon>
        <taxon>Trochida</taxon>
        <taxon>Trochoidea</taxon>
        <taxon>Tegulidae</taxon>
        <taxon>Cittarium</taxon>
    </lineage>
</organism>
<evidence type="ECO:0000256" key="10">
    <source>
        <dbReference type="ARBA" id="ARBA00023310"/>
    </source>
</evidence>
<dbReference type="PANTHER" id="PTHR11410:SF0">
    <property type="entry name" value="ATP SYNTHASE SUBUNIT A"/>
    <property type="match status" value="1"/>
</dbReference>
<dbReference type="InterPro" id="IPR000568">
    <property type="entry name" value="ATP_synth_F0_asu"/>
</dbReference>
<dbReference type="GO" id="GO:0046933">
    <property type="term" value="F:proton-transporting ATP synthase activity, rotational mechanism"/>
    <property type="evidence" value="ECO:0007669"/>
    <property type="project" value="TreeGrafter"/>
</dbReference>
<dbReference type="PANTHER" id="PTHR11410">
    <property type="entry name" value="ATP SYNTHASE SUBUNIT A"/>
    <property type="match status" value="1"/>
</dbReference>
<dbReference type="EMBL" id="KY212109">
    <property type="protein sequence ID" value="ARI50100.1"/>
    <property type="molecule type" value="Genomic_DNA"/>
</dbReference>
<keyword evidence="13" id="KW-0496">Mitochondrion</keyword>
<sequence>MLVDIFSSFDDHNFVFMSLYLLMWICTLSVIVGFNMSFWISPTRWSYIINMPKQVIMSELMRSFGKKLGGFVNIVSSLFLMLIFLNLMGLVPYVFSVTSHLALSFSLGLPFWLSLIISGSVYNPSSTAASLLPGGAPAALNPFLVLVETVSLCVRPITLSVRLIANMSAGHIVLGLIGTYLSSGFFVYSTLAVVMLILVQTFYFMFEMGIAFIQAYIFSLLVTLYSDDHAS</sequence>
<evidence type="ECO:0000313" key="13">
    <source>
        <dbReference type="EMBL" id="ARI50100.1"/>
    </source>
</evidence>
<reference evidence="13" key="1">
    <citation type="journal article" date="2017" name="J. Molluscan Stud.">
        <title>Denser mitogenomic sampling improves resolution of the phylogeny of the superfamily Trochoidea (Gastropoda: Vetigastropoda).</title>
        <authorList>
            <person name="Uribe J.E."/>
            <person name="Williams S.T."/>
            <person name="Templado J."/>
            <person name="Abalde S."/>
            <person name="Zardoya R."/>
        </authorList>
    </citation>
    <scope>NUCLEOTIDE SEQUENCE</scope>
</reference>
<dbReference type="AlphaFoldDB" id="A0A1W5YRU1"/>
<proteinExistence type="inferred from homology"/>
<evidence type="ECO:0000256" key="8">
    <source>
        <dbReference type="ARBA" id="ARBA00023065"/>
    </source>
</evidence>
<feature type="transmembrane region" description="Helical" evidence="12">
    <location>
        <begin position="204"/>
        <end position="225"/>
    </location>
</feature>
<dbReference type="InterPro" id="IPR045083">
    <property type="entry name" value="ATP_synth_F0_asu_bact/mt"/>
</dbReference>
<evidence type="ECO:0000256" key="6">
    <source>
        <dbReference type="ARBA" id="ARBA00022781"/>
    </source>
</evidence>
<geneLocation type="mitochondrion" evidence="13"/>
<comment type="similarity">
    <text evidence="2">Belongs to the ATPase A chain family.</text>
</comment>
<keyword evidence="5 12" id="KW-0812">Transmembrane</keyword>
<dbReference type="InterPro" id="IPR035908">
    <property type="entry name" value="F0_ATP_A_sf"/>
</dbReference>
<keyword evidence="7 12" id="KW-1133">Transmembrane helix</keyword>
<keyword evidence="4" id="KW-0138">CF(0)</keyword>
<keyword evidence="6" id="KW-0375">Hydrogen ion transport</keyword>
<dbReference type="CDD" id="cd00310">
    <property type="entry name" value="ATP-synt_Fo_a_6"/>
    <property type="match status" value="1"/>
</dbReference>
<evidence type="ECO:0000256" key="11">
    <source>
        <dbReference type="RuleBase" id="RU004450"/>
    </source>
</evidence>
<keyword evidence="10" id="KW-0066">ATP synthesis</keyword>
<evidence type="ECO:0000256" key="1">
    <source>
        <dbReference type="ARBA" id="ARBA00004141"/>
    </source>
</evidence>
<feature type="transmembrane region" description="Helical" evidence="12">
    <location>
        <begin position="71"/>
        <end position="95"/>
    </location>
</feature>
<dbReference type="GO" id="GO:0045259">
    <property type="term" value="C:proton-transporting ATP synthase complex"/>
    <property type="evidence" value="ECO:0007669"/>
    <property type="project" value="UniProtKB-KW"/>
</dbReference>
<protein>
    <recommendedName>
        <fullName evidence="11">ATP synthase subunit a</fullName>
    </recommendedName>
</protein>
<dbReference type="Gene3D" id="1.20.120.220">
    <property type="entry name" value="ATP synthase, F0 complex, subunit A"/>
    <property type="match status" value="1"/>
</dbReference>
<dbReference type="PRINTS" id="PR00123">
    <property type="entry name" value="ATPASEA"/>
</dbReference>
<evidence type="ECO:0000256" key="7">
    <source>
        <dbReference type="ARBA" id="ARBA00022989"/>
    </source>
</evidence>
<keyword evidence="8" id="KW-0406">Ion transport</keyword>
<gene>
    <name evidence="13" type="primary">atp6</name>
</gene>
<dbReference type="PROSITE" id="PS00449">
    <property type="entry name" value="ATPASE_A"/>
    <property type="match status" value="1"/>
</dbReference>
<feature type="transmembrane region" description="Helical" evidence="12">
    <location>
        <begin position="101"/>
        <end position="122"/>
    </location>
</feature>
<dbReference type="InterPro" id="IPR023011">
    <property type="entry name" value="ATP_synth_F0_asu_AS"/>
</dbReference>
<evidence type="ECO:0000256" key="12">
    <source>
        <dbReference type="SAM" id="Phobius"/>
    </source>
</evidence>
<keyword evidence="3" id="KW-0813">Transport</keyword>
<dbReference type="NCBIfam" id="TIGR01131">
    <property type="entry name" value="ATP_synt_6_or_A"/>
    <property type="match status" value="1"/>
</dbReference>
<evidence type="ECO:0000256" key="9">
    <source>
        <dbReference type="ARBA" id="ARBA00023136"/>
    </source>
</evidence>
<comment type="subcellular location">
    <subcellularLocation>
        <location evidence="1">Membrane</location>
        <topology evidence="1">Multi-pass membrane protein</topology>
    </subcellularLocation>
    <subcellularLocation>
        <location evidence="11">Mitochondrion inner membrane</location>
        <topology evidence="11">Multi-pass membrane protein</topology>
    </subcellularLocation>
</comment>
<dbReference type="SUPFAM" id="SSF81336">
    <property type="entry name" value="F1F0 ATP synthase subunit A"/>
    <property type="match status" value="1"/>
</dbReference>
<feature type="transmembrane region" description="Helical" evidence="12">
    <location>
        <begin position="20"/>
        <end position="41"/>
    </location>
</feature>
<keyword evidence="9 12" id="KW-0472">Membrane</keyword>
<evidence type="ECO:0000256" key="4">
    <source>
        <dbReference type="ARBA" id="ARBA00022547"/>
    </source>
</evidence>
<accession>A0A1W5YRU1</accession>
<evidence type="ECO:0000256" key="5">
    <source>
        <dbReference type="ARBA" id="ARBA00022692"/>
    </source>
</evidence>
<dbReference type="Pfam" id="PF00119">
    <property type="entry name" value="ATP-synt_A"/>
    <property type="match status" value="1"/>
</dbReference>